<keyword evidence="9" id="KW-0934">Plastid</keyword>
<dbReference type="GO" id="GO:0016787">
    <property type="term" value="F:hydrolase activity"/>
    <property type="evidence" value="ECO:0007669"/>
    <property type="project" value="UniProtKB-KW"/>
</dbReference>
<accession>A0A1Z1MVE5</accession>
<keyword evidence="6" id="KW-0694">RNA-binding</keyword>
<feature type="domain" description="RNA-binding protein AU-1/Ribonuclease E/G" evidence="8">
    <location>
        <begin position="50"/>
        <end position="320"/>
    </location>
</feature>
<dbReference type="InterPro" id="IPR004659">
    <property type="entry name" value="RNase_E/G"/>
</dbReference>
<sequence length="435" mass="51012">MHVSDLKALKRNPKYYRINDLLYTNQLILVQLVKEPTINKGPRLTSNIHLHGKYLVLMPFCNIILISNRIYDSNESVHLYALAVLIKPKFMGILIKSSAQGVSESLILDDLHLLLEQWCFLQKQILISSAPSILYTDEDLIKKVIRDFYEQSVKKIVVDSEDGLKLVYYYLQKWSYISVGVNTKLQLYRNHESVLDKFDIINAIKNSLMSKVNLLYGGYLFIEHYEALTVIDVNSGSFNRLNNSQETILRINFYAAIEVAYQLRVRNINGVIIVDFIDMYSQRDQLKLIDHFNKLLICDECSPKIIHLSQLGLLELTRRRKSQSLREIFTLPDSKHFGISCANSLYIKLFFNISYEDFRNQYFINRSIRSLFFTKNFSNCKVLGNKLTADYNPSYTKYFSFLDSKYVIRFLYPKANYIVPLFFYLKLTKYLKTYK</sequence>
<gene>
    <name evidence="9" type="primary">rne</name>
</gene>
<dbReference type="EMBL" id="MF101458">
    <property type="protein sequence ID" value="ARW69862.1"/>
    <property type="molecule type" value="Genomic_DNA"/>
</dbReference>
<dbReference type="PANTHER" id="PTHR30001:SF0">
    <property type="entry name" value="RIBONUCLEASE G"/>
    <property type="match status" value="1"/>
</dbReference>
<evidence type="ECO:0000313" key="9">
    <source>
        <dbReference type="EMBL" id="ARW69862.1"/>
    </source>
</evidence>
<dbReference type="GO" id="GO:0005737">
    <property type="term" value="C:cytoplasm"/>
    <property type="evidence" value="ECO:0007669"/>
    <property type="project" value="TreeGrafter"/>
</dbReference>
<evidence type="ECO:0000256" key="6">
    <source>
        <dbReference type="ARBA" id="ARBA00022884"/>
    </source>
</evidence>
<proteinExistence type="inferred from homology"/>
<reference evidence="9" key="1">
    <citation type="journal article" date="2017" name="J. Phycol.">
        <title>Analysis of chloroplast genomes and a supermatrix inform reclassification of the Rhodomelaceae (Rhodophyta).</title>
        <authorList>
            <person name="Diaz-Tapia P."/>
            <person name="Maggs C.A."/>
            <person name="West J.A."/>
            <person name="Verbruggen H."/>
        </authorList>
    </citation>
    <scope>NUCLEOTIDE SEQUENCE</scope>
    <source>
        <strain evidence="9">PD1823</strain>
    </source>
</reference>
<protein>
    <submittedName>
        <fullName evidence="9">Ribonuclease E</fullName>
    </submittedName>
</protein>
<comment type="cofactor">
    <cofactor evidence="1">
        <name>Mg(2+)</name>
        <dbReference type="ChEBI" id="CHEBI:18420"/>
    </cofactor>
</comment>
<organism evidence="9">
    <name type="scientific">Lophosiphonia teges</name>
    <dbReference type="NCBI Taxonomy" id="2007110"/>
    <lineage>
        <taxon>Eukaryota</taxon>
        <taxon>Rhodophyta</taxon>
        <taxon>Florideophyceae</taxon>
        <taxon>Rhodymeniophycidae</taxon>
        <taxon>Ceramiales</taxon>
        <taxon>Rhodomelaceae</taxon>
        <taxon>Polysiphonioideae</taxon>
        <taxon>Lophosiphonia</taxon>
    </lineage>
</organism>
<dbReference type="GO" id="GO:0046872">
    <property type="term" value="F:metal ion binding"/>
    <property type="evidence" value="ECO:0007669"/>
    <property type="project" value="UniProtKB-KW"/>
</dbReference>
<comment type="function">
    <text evidence="7">Involved in intercistronic processing of primary transcripts from chloroplast operons. The endonucleolytic activity of the enzyme depends on the number of phosphates at the 5' end, is inhibited by structured RNA, and preferentially cleaves A/U-rich sequences.</text>
</comment>
<dbReference type="InterPro" id="IPR019307">
    <property type="entry name" value="RNA-bd_AU-1/RNase_E/G"/>
</dbReference>
<dbReference type="PANTHER" id="PTHR30001">
    <property type="entry name" value="RIBONUCLEASE"/>
    <property type="match status" value="1"/>
</dbReference>
<keyword evidence="3" id="KW-0479">Metal-binding</keyword>
<dbReference type="Pfam" id="PF10150">
    <property type="entry name" value="RNase_E_G"/>
    <property type="match status" value="1"/>
</dbReference>
<dbReference type="Gene3D" id="2.40.50.140">
    <property type="entry name" value="Nucleic acid-binding proteins"/>
    <property type="match status" value="1"/>
</dbReference>
<keyword evidence="5" id="KW-0460">Magnesium</keyword>
<dbReference type="InterPro" id="IPR012340">
    <property type="entry name" value="NA-bd_OB-fold"/>
</dbReference>
<dbReference type="GO" id="GO:0003723">
    <property type="term" value="F:RNA binding"/>
    <property type="evidence" value="ECO:0007669"/>
    <property type="project" value="UniProtKB-KW"/>
</dbReference>
<comment type="similarity">
    <text evidence="2">Belongs to the RNase E/G family.</text>
</comment>
<name>A0A1Z1MVE5_9FLOR</name>
<keyword evidence="9" id="KW-0150">Chloroplast</keyword>
<dbReference type="AlphaFoldDB" id="A0A1Z1MVE5"/>
<geneLocation type="chloroplast" evidence="9"/>
<evidence type="ECO:0000256" key="5">
    <source>
        <dbReference type="ARBA" id="ARBA00022842"/>
    </source>
</evidence>
<keyword evidence="4" id="KW-0378">Hydrolase</keyword>
<evidence type="ECO:0000256" key="7">
    <source>
        <dbReference type="ARBA" id="ARBA00023436"/>
    </source>
</evidence>
<evidence type="ECO:0000256" key="2">
    <source>
        <dbReference type="ARBA" id="ARBA00005522"/>
    </source>
</evidence>
<evidence type="ECO:0000256" key="1">
    <source>
        <dbReference type="ARBA" id="ARBA00001946"/>
    </source>
</evidence>
<dbReference type="GO" id="GO:0004540">
    <property type="term" value="F:RNA nuclease activity"/>
    <property type="evidence" value="ECO:0007669"/>
    <property type="project" value="InterPro"/>
</dbReference>
<dbReference type="GO" id="GO:0006364">
    <property type="term" value="P:rRNA processing"/>
    <property type="evidence" value="ECO:0007669"/>
    <property type="project" value="TreeGrafter"/>
</dbReference>
<evidence type="ECO:0000259" key="8">
    <source>
        <dbReference type="Pfam" id="PF10150"/>
    </source>
</evidence>
<evidence type="ECO:0000256" key="3">
    <source>
        <dbReference type="ARBA" id="ARBA00022723"/>
    </source>
</evidence>
<evidence type="ECO:0000256" key="4">
    <source>
        <dbReference type="ARBA" id="ARBA00022801"/>
    </source>
</evidence>